<proteinExistence type="predicted"/>
<evidence type="ECO:0000313" key="1">
    <source>
        <dbReference type="EMBL" id="MDV5976699.1"/>
    </source>
</evidence>
<comment type="caution">
    <text evidence="1">The sequence shown here is derived from an EMBL/GenBank/DDBJ whole genome shotgun (WGS) entry which is preliminary data.</text>
</comment>
<dbReference type="AlphaFoldDB" id="A0AAE4TIZ8"/>
<reference evidence="1" key="1">
    <citation type="submission" date="2021-04" db="EMBL/GenBank/DDBJ databases">
        <title>Draft genomes of 20 S. canis strains.</title>
        <authorList>
            <person name="Pagnossin D."/>
            <person name="Weir W."/>
            <person name="Smith A."/>
            <person name="Ure R."/>
            <person name="Oravcova K."/>
        </authorList>
    </citation>
    <scope>NUCLEOTIDE SEQUENCE</scope>
    <source>
        <strain evidence="1">284</strain>
    </source>
</reference>
<dbReference type="EMBL" id="JAGQEX010000007">
    <property type="protein sequence ID" value="MDV5976699.1"/>
    <property type="molecule type" value="Genomic_DNA"/>
</dbReference>
<accession>A0AAE4TIZ8</accession>
<dbReference type="Proteomes" id="UP001186118">
    <property type="component" value="Unassembled WGS sequence"/>
</dbReference>
<dbReference type="RefSeq" id="WP_138126629.1">
    <property type="nucleotide sequence ID" value="NZ_JAGQEX010000007.1"/>
</dbReference>
<evidence type="ECO:0000313" key="2">
    <source>
        <dbReference type="Proteomes" id="UP001186118"/>
    </source>
</evidence>
<organism evidence="1 2">
    <name type="scientific">Streptococcus canis</name>
    <dbReference type="NCBI Taxonomy" id="1329"/>
    <lineage>
        <taxon>Bacteria</taxon>
        <taxon>Bacillati</taxon>
        <taxon>Bacillota</taxon>
        <taxon>Bacilli</taxon>
        <taxon>Lactobacillales</taxon>
        <taxon>Streptococcaceae</taxon>
        <taxon>Streptococcus</taxon>
    </lineage>
</organism>
<protein>
    <submittedName>
        <fullName evidence="1">Phage gp6-like head-tail connector protein</fullName>
    </submittedName>
</protein>
<gene>
    <name evidence="1" type="ORF">KB584_04365</name>
</gene>
<sequence length="97" mass="11109">MSEVEKLSELDSIKKHLKITWNYEDSEIKDMIEDGKTVINSICGSSDFCVGGEAYTVLKAYCRYGRSGSTAMFEENYKRQLLRLQIQNGLKKFRGDV</sequence>
<name>A0AAE4TIZ8_STRCB</name>